<dbReference type="AlphaFoldDB" id="A0A0K9GRQ4"/>
<dbReference type="PATRIC" id="fig|1679170.3.peg.1068"/>
<organism evidence="1 2">
    <name type="scientific">Peribacillus loiseleuriae</name>
    <dbReference type="NCBI Taxonomy" id="1679170"/>
    <lineage>
        <taxon>Bacteria</taxon>
        <taxon>Bacillati</taxon>
        <taxon>Bacillota</taxon>
        <taxon>Bacilli</taxon>
        <taxon>Bacillales</taxon>
        <taxon>Bacillaceae</taxon>
        <taxon>Peribacillus</taxon>
    </lineage>
</organism>
<evidence type="ECO:0008006" key="3">
    <source>
        <dbReference type="Google" id="ProtNLM"/>
    </source>
</evidence>
<keyword evidence="2" id="KW-1185">Reference proteome</keyword>
<evidence type="ECO:0000313" key="1">
    <source>
        <dbReference type="EMBL" id="KMY48942.1"/>
    </source>
</evidence>
<gene>
    <name evidence="1" type="ORF">AC625_05020</name>
</gene>
<protein>
    <recommendedName>
        <fullName evidence="3">DUF3892 domain-containing protein</fullName>
    </recommendedName>
</protein>
<proteinExistence type="predicted"/>
<dbReference type="InterPro" id="IPR024997">
    <property type="entry name" value="DUF3892"/>
</dbReference>
<name>A0A0K9GRQ4_9BACI</name>
<dbReference type="STRING" id="1679170.AC625_05020"/>
<evidence type="ECO:0000313" key="2">
    <source>
        <dbReference type="Proteomes" id="UP000037146"/>
    </source>
</evidence>
<dbReference type="RefSeq" id="WP_049680274.1">
    <property type="nucleotide sequence ID" value="NZ_LFZW01000001.1"/>
</dbReference>
<comment type="caution">
    <text evidence="1">The sequence shown here is derived from an EMBL/GenBank/DDBJ whole genome shotgun (WGS) entry which is preliminary data.</text>
</comment>
<dbReference type="EMBL" id="LFZW01000001">
    <property type="protein sequence ID" value="KMY48942.1"/>
    <property type="molecule type" value="Genomic_DNA"/>
</dbReference>
<dbReference type="Pfam" id="PF13031">
    <property type="entry name" value="DUF3892"/>
    <property type="match status" value="1"/>
</dbReference>
<dbReference type="Proteomes" id="UP000037146">
    <property type="component" value="Unassembled WGS sequence"/>
</dbReference>
<reference evidence="2" key="1">
    <citation type="submission" date="2015-07" db="EMBL/GenBank/DDBJ databases">
        <title>Genome sequencing project for genomic taxonomy and phylogenomics of Bacillus-like bacteria.</title>
        <authorList>
            <person name="Liu B."/>
            <person name="Wang J."/>
            <person name="Zhu Y."/>
            <person name="Liu G."/>
            <person name="Chen Q."/>
            <person name="Chen Z."/>
            <person name="Lan J."/>
            <person name="Che J."/>
            <person name="Ge C."/>
            <person name="Shi H."/>
            <person name="Pan Z."/>
            <person name="Liu X."/>
        </authorList>
    </citation>
    <scope>NUCLEOTIDE SEQUENCE [LARGE SCALE GENOMIC DNA]</scope>
    <source>
        <strain evidence="2">FJAT-27997</strain>
    </source>
</reference>
<sequence length="100" mass="11447">MDRFVDAYNQYREQEATDSRINPEIDDGKEYIEAVRKNDDGSIIAIKTNTGRELDYPTALSEAKDGNLAHVDVFHKYGRDILRSEPDGVKENNLDELPLF</sequence>
<accession>A0A0K9GRQ4</accession>
<dbReference type="OrthoDB" id="1647761at2"/>